<accession>A0ABM7NRG1</accession>
<evidence type="ECO:0000313" key="1">
    <source>
        <dbReference type="EMBL" id="BCS82740.1"/>
    </source>
</evidence>
<evidence type="ECO:0000313" key="2">
    <source>
        <dbReference type="Proteomes" id="UP001321479"/>
    </source>
</evidence>
<dbReference type="InterPro" id="IPR036770">
    <property type="entry name" value="Ankyrin_rpt-contain_sf"/>
</dbReference>
<dbReference type="SUPFAM" id="SSF140860">
    <property type="entry name" value="Pseudo ankyrin repeat-like"/>
    <property type="match status" value="1"/>
</dbReference>
<organism evidence="1 2">
    <name type="scientific">Cotonvirus japonicus</name>
    <dbReference type="NCBI Taxonomy" id="2811091"/>
    <lineage>
        <taxon>Viruses</taxon>
        <taxon>Varidnaviria</taxon>
        <taxon>Bamfordvirae</taxon>
        <taxon>Nucleocytoviricota</taxon>
        <taxon>Megaviricetes</taxon>
        <taxon>Imitervirales</taxon>
        <taxon>Mimiviridae</taxon>
        <taxon>Megamimivirinae</taxon>
        <taxon>Cotonvirus</taxon>
        <taxon>Cotonvirus japonicum</taxon>
    </lineage>
</organism>
<reference evidence="1 2" key="1">
    <citation type="submission" date="2021-02" db="EMBL/GenBank/DDBJ databases">
        <title>Cotonvirus japonicus, which uses Golgi apparatus of host cells for its virion factory, phylogenetically links tailed tupanvirus and icosahedral mimivirus.</title>
        <authorList>
            <person name="Takahashi H."/>
            <person name="Fukaya S."/>
            <person name="Song C."/>
            <person name="Murata K."/>
            <person name="Takemura M."/>
        </authorList>
    </citation>
    <scope>NUCLEOTIDE SEQUENCE [LARGE SCALE GENOMIC DNA]</scope>
</reference>
<keyword evidence="2" id="KW-1185">Reference proteome</keyword>
<dbReference type="Proteomes" id="UP001321479">
    <property type="component" value="Segment"/>
</dbReference>
<dbReference type="SUPFAM" id="SSF48403">
    <property type="entry name" value="Ankyrin repeat"/>
    <property type="match status" value="1"/>
</dbReference>
<dbReference type="EMBL" id="AP024483">
    <property type="protein sequence ID" value="BCS82740.1"/>
    <property type="molecule type" value="Genomic_DNA"/>
</dbReference>
<name>A0ABM7NRG1_9VIRU</name>
<dbReference type="GeneID" id="80557945"/>
<dbReference type="RefSeq" id="YP_010841348.1">
    <property type="nucleotide sequence ID" value="NC_079139.1"/>
</dbReference>
<protein>
    <recommendedName>
        <fullName evidence="3">Ankyrin repeat protein</fullName>
    </recommendedName>
</protein>
<proteinExistence type="predicted"/>
<evidence type="ECO:0008006" key="3">
    <source>
        <dbReference type="Google" id="ProtNLM"/>
    </source>
</evidence>
<sequence length="342" mass="40994">MNDFGFKFCLNNSIEQEIKSLCEKNKKIYNLKIKNDNFIEIKFRQQKDHKYLKIRYCDVGKFLNLIKRNFRYLYCKNQNHSCKFNKYNDLYLNYLIMNNNPKNIISWLNFNLPNMAVLKNIMLYIFQYAHYALIKNVIKSMNIKLVEFCIQNINTVNNPTITKVLLKKHIKLIYIKKDIGNNYHELDYYIDFFLKKDIPELYILLIDVLENFLVKIKDEKPIKFILHNKKRHFIYSLYEGSMKIAEQILIENPGIIKLNTDILEDFIYSRNIKMLGFLLDKNLVDDVQLNELFKESYKHDLELVELLVMHGANVDDYGKDVIKLAKKCCNHEVIKFLHDLNN</sequence>